<feature type="compositionally biased region" description="Basic and acidic residues" evidence="1">
    <location>
        <begin position="383"/>
        <end position="392"/>
    </location>
</feature>
<evidence type="ECO:0000256" key="1">
    <source>
        <dbReference type="SAM" id="MobiDB-lite"/>
    </source>
</evidence>
<name>A0A7W7HWG6_9ACTN</name>
<keyword evidence="3" id="KW-1185">Reference proteome</keyword>
<dbReference type="AlphaFoldDB" id="A0A7W7HWG6"/>
<proteinExistence type="predicted"/>
<dbReference type="Proteomes" id="UP000578112">
    <property type="component" value="Unassembled WGS sequence"/>
</dbReference>
<organism evidence="2 3">
    <name type="scientific">Actinoplanes digitatis</name>
    <dbReference type="NCBI Taxonomy" id="1868"/>
    <lineage>
        <taxon>Bacteria</taxon>
        <taxon>Bacillati</taxon>
        <taxon>Actinomycetota</taxon>
        <taxon>Actinomycetes</taxon>
        <taxon>Micromonosporales</taxon>
        <taxon>Micromonosporaceae</taxon>
        <taxon>Actinoplanes</taxon>
    </lineage>
</organism>
<accession>A0A7W7HWG6</accession>
<evidence type="ECO:0000313" key="2">
    <source>
        <dbReference type="EMBL" id="MBB4762058.1"/>
    </source>
</evidence>
<feature type="region of interest" description="Disordered" evidence="1">
    <location>
        <begin position="1"/>
        <end position="89"/>
    </location>
</feature>
<comment type="caution">
    <text evidence="2">The sequence shown here is derived from an EMBL/GenBank/DDBJ whole genome shotgun (WGS) entry which is preliminary data.</text>
</comment>
<feature type="compositionally biased region" description="Low complexity" evidence="1">
    <location>
        <begin position="10"/>
        <end position="21"/>
    </location>
</feature>
<gene>
    <name evidence="2" type="ORF">BJ971_002614</name>
</gene>
<feature type="compositionally biased region" description="Basic and acidic residues" evidence="1">
    <location>
        <begin position="66"/>
        <end position="79"/>
    </location>
</feature>
<feature type="compositionally biased region" description="Basic and acidic residues" evidence="1">
    <location>
        <begin position="32"/>
        <end position="43"/>
    </location>
</feature>
<reference evidence="2 3" key="1">
    <citation type="submission" date="2020-08" db="EMBL/GenBank/DDBJ databases">
        <title>Sequencing the genomes of 1000 actinobacteria strains.</title>
        <authorList>
            <person name="Klenk H.-P."/>
        </authorList>
    </citation>
    <scope>NUCLEOTIDE SEQUENCE [LARGE SCALE GENOMIC DNA]</scope>
    <source>
        <strain evidence="2 3">DSM 43149</strain>
    </source>
</reference>
<protein>
    <submittedName>
        <fullName evidence="2">Uncharacterized protein</fullName>
    </submittedName>
</protein>
<sequence>MEARQESDVPPDLRAARADPPSGLARYLLSRAEAKRPAAPERTRARKPSLLDLVWGSPPGMAARAQAERAQPERARRTDQAPSPGVPAAEDPRIFLLERALPPELWAEAGTRGETRPRRTYPILWPGSSRPARVRPEFHGVGVLQAATHAHGRIRTRGLGLMFPPHTVHARDSTSVVVGDNCELTQVDHVHVRQAVVAQDDALRSARVRDIVARAEPGQDNAGVVRDLRVALNDLVERPEEAGPTTMSRRIRADCEPSIHRAATVQLGDDALTRLDSRYVVERTVVPAGALLADSEDLARRYVDLSAGVRDDPGEMAAFLGDLVGAADNATDENVLGYADGLPEQRASVLGLFGLVTVDQATSVMIGVGNRLHTELDLHPAGFKPEEDIRRGVERHRARRPPQPARDRADEAEPGPSRWSG</sequence>
<evidence type="ECO:0000313" key="3">
    <source>
        <dbReference type="Proteomes" id="UP000578112"/>
    </source>
</evidence>
<dbReference type="EMBL" id="JACHNH010000001">
    <property type="protein sequence ID" value="MBB4762058.1"/>
    <property type="molecule type" value="Genomic_DNA"/>
</dbReference>
<feature type="region of interest" description="Disordered" evidence="1">
    <location>
        <begin position="383"/>
        <end position="421"/>
    </location>
</feature>
<dbReference type="RefSeq" id="WP_184992906.1">
    <property type="nucleotide sequence ID" value="NZ_BOMK01000057.1"/>
</dbReference>